<comment type="caution">
    <text evidence="2">The sequence shown here is derived from an EMBL/GenBank/DDBJ whole genome shotgun (WGS) entry which is preliminary data.</text>
</comment>
<keyword evidence="3" id="KW-1185">Reference proteome</keyword>
<dbReference type="EMBL" id="JAAMFM010000004">
    <property type="protein sequence ID" value="NVM94240.1"/>
    <property type="molecule type" value="Genomic_DNA"/>
</dbReference>
<feature type="transmembrane region" description="Helical" evidence="1">
    <location>
        <begin position="180"/>
        <end position="200"/>
    </location>
</feature>
<keyword evidence="1" id="KW-0812">Transmembrane</keyword>
<dbReference type="AlphaFoldDB" id="A0A7Y7LXD5"/>
<keyword evidence="1" id="KW-0472">Membrane</keyword>
<feature type="transmembrane region" description="Helical" evidence="1">
    <location>
        <begin position="114"/>
        <end position="140"/>
    </location>
</feature>
<dbReference type="Pfam" id="PF12679">
    <property type="entry name" value="ABC2_membrane_2"/>
    <property type="match status" value="1"/>
</dbReference>
<organism evidence="2 3">
    <name type="scientific">Arthrobacter wenxiniae</name>
    <dbReference type="NCBI Taxonomy" id="2713570"/>
    <lineage>
        <taxon>Bacteria</taxon>
        <taxon>Bacillati</taxon>
        <taxon>Actinomycetota</taxon>
        <taxon>Actinomycetes</taxon>
        <taxon>Micrococcales</taxon>
        <taxon>Micrococcaceae</taxon>
        <taxon>Arthrobacter</taxon>
    </lineage>
</organism>
<dbReference type="GO" id="GO:0140359">
    <property type="term" value="F:ABC-type transporter activity"/>
    <property type="evidence" value="ECO:0007669"/>
    <property type="project" value="InterPro"/>
</dbReference>
<dbReference type="PANTHER" id="PTHR37305">
    <property type="entry name" value="INTEGRAL MEMBRANE PROTEIN-RELATED"/>
    <property type="match status" value="1"/>
</dbReference>
<keyword evidence="1" id="KW-1133">Transmembrane helix</keyword>
<proteinExistence type="predicted"/>
<evidence type="ECO:0000256" key="1">
    <source>
        <dbReference type="SAM" id="Phobius"/>
    </source>
</evidence>
<protein>
    <submittedName>
        <fullName evidence="2">ABC transporter permease subunit</fullName>
    </submittedName>
</protein>
<feature type="transmembrane region" description="Helical" evidence="1">
    <location>
        <begin position="21"/>
        <end position="39"/>
    </location>
</feature>
<reference evidence="2 3" key="1">
    <citation type="submission" date="2020-02" db="EMBL/GenBank/DDBJ databases">
        <title>Genome sequence of strain AETb3-4.</title>
        <authorList>
            <person name="Gao J."/>
            <person name="Zhang X."/>
        </authorList>
    </citation>
    <scope>NUCLEOTIDE SEQUENCE [LARGE SCALE GENOMIC DNA]</scope>
    <source>
        <strain evidence="2 3">AETb3-4</strain>
    </source>
</reference>
<name>A0A7Y7LXD5_9MICC</name>
<dbReference type="RefSeq" id="WP_176633961.1">
    <property type="nucleotide sequence ID" value="NZ_JAAMFM010000004.1"/>
</dbReference>
<evidence type="ECO:0000313" key="2">
    <source>
        <dbReference type="EMBL" id="NVM94240.1"/>
    </source>
</evidence>
<accession>A0A7Y7LXD5</accession>
<dbReference type="PANTHER" id="PTHR37305:SF1">
    <property type="entry name" value="MEMBRANE PROTEIN"/>
    <property type="match status" value="1"/>
</dbReference>
<sequence length="254" mass="26552">MRTALVLARKEVLEILRTWRLYVLPSIMLLFAATGPLLAKYTPQLLGAVAGGQLGSLHLPEPTVFDSYGQWIKNLSQLVLFALIIMYGGIVSTERRSGTAVLVLTKPASRGAFVLVKAVVHALYVMVLLIACTFVTWGLSAVLFPTAPGGPLWSAALVWLVLAVAYLSLMTLFSVLIPSAAGASGAGLGAFVVLSVGGLWKPLSDYSPAGLLGRAASIAGGDSAGFPFLPVATALVMSVAAVGLAATIFRRKEL</sequence>
<dbReference type="GO" id="GO:0005886">
    <property type="term" value="C:plasma membrane"/>
    <property type="evidence" value="ECO:0007669"/>
    <property type="project" value="UniProtKB-SubCell"/>
</dbReference>
<evidence type="ECO:0000313" key="3">
    <source>
        <dbReference type="Proteomes" id="UP000543556"/>
    </source>
</evidence>
<feature type="transmembrane region" description="Helical" evidence="1">
    <location>
        <begin position="228"/>
        <end position="249"/>
    </location>
</feature>
<feature type="transmembrane region" description="Helical" evidence="1">
    <location>
        <begin position="75"/>
        <end position="93"/>
    </location>
</feature>
<gene>
    <name evidence="2" type="ORF">G6034_04810</name>
</gene>
<feature type="transmembrane region" description="Helical" evidence="1">
    <location>
        <begin position="152"/>
        <end position="173"/>
    </location>
</feature>
<dbReference type="Proteomes" id="UP000543556">
    <property type="component" value="Unassembled WGS sequence"/>
</dbReference>